<dbReference type="InterPro" id="IPR006315">
    <property type="entry name" value="OM_autotransptr_brl_dom"/>
</dbReference>
<dbReference type="OrthoDB" id="9804931at2"/>
<keyword evidence="3" id="KW-1185">Reference proteome</keyword>
<dbReference type="SMART" id="SM00869">
    <property type="entry name" value="Autotransporter"/>
    <property type="match status" value="1"/>
</dbReference>
<dbReference type="EMBL" id="PGGM01000005">
    <property type="protein sequence ID" value="PSH63947.1"/>
    <property type="molecule type" value="Genomic_DNA"/>
</dbReference>
<dbReference type="PROSITE" id="PS51208">
    <property type="entry name" value="AUTOTRANSPORTER"/>
    <property type="match status" value="1"/>
</dbReference>
<proteinExistence type="predicted"/>
<dbReference type="Gene3D" id="2.40.128.130">
    <property type="entry name" value="Autotransporter beta-domain"/>
    <property type="match status" value="1"/>
</dbReference>
<accession>A0A2P7BBU7</accession>
<evidence type="ECO:0000313" key="3">
    <source>
        <dbReference type="Proteomes" id="UP000241764"/>
    </source>
</evidence>
<protein>
    <submittedName>
        <fullName evidence="2">Autotransporter outer membrane beta-barrel domain-containing protein</fullName>
    </submittedName>
</protein>
<dbReference type="NCBIfam" id="TIGR01414">
    <property type="entry name" value="autotrans_barl"/>
    <property type="match status" value="1"/>
</dbReference>
<evidence type="ECO:0000259" key="1">
    <source>
        <dbReference type="PROSITE" id="PS51208"/>
    </source>
</evidence>
<name>A0A2P7BBU7_9HYPH</name>
<comment type="caution">
    <text evidence="2">The sequence shown here is derived from an EMBL/GenBank/DDBJ whole genome shotgun (WGS) entry which is preliminary data.</text>
</comment>
<dbReference type="SUPFAM" id="SSF103515">
    <property type="entry name" value="Autotransporter"/>
    <property type="match status" value="1"/>
</dbReference>
<dbReference type="InterPro" id="IPR005546">
    <property type="entry name" value="Autotransporte_beta"/>
</dbReference>
<sequence length="586" mass="60757">MQADTIAFGQGTGAINFNHNQISYVFSPGMSGAGTLNMASGRTILTGNSGGFTGSTHVMGGQLIVNGTLGGVIDIGAGTLLGGNGTLGSTAIGDGGVLSPGNSIGTISVNGDLTSNQGSVYRVEVDPAGSNDKTLVSGVAALAGHVDVIASTGKWRFQTDYTILSAMGGLNGTRFTDVSSNLQFLDPTLTYDPNNVMLTLRRNNIAISDLAETPNQRNAAQSIDDFIANNPAGDHPLVQNMLGLDAATAPLTIAQLPGEIHVSITSVLLDDSRFIRDAENNRLRAAFGGVAAPAIPILAYGPAGTEPDAVATDQFAVWGQGFGSWADWDSNDNVPGVDRSLGGLLIGGDAPIGDNGRLGILAGYSYASIDETSLDASSSIDSIHLGIYGGAEFGALSLRSGAGYTWHDISTDRLVQFTGSRERLTADYDGGTAQIFGELGYRIKAGSVDLEPFANLSYANLHLDGFAEEGGSAVLSASSSNTDITFSTLGLRASTQLPIGSMEATMRGMIGWRHAYGDITPLSRLAFTGMNAFEISGLPIARDAALLEVGFDVDLASATTFSLYYQGQVASEVQDHGVRADLTVRF</sequence>
<dbReference type="AlphaFoldDB" id="A0A2P7BBU7"/>
<dbReference type="GO" id="GO:0019867">
    <property type="term" value="C:outer membrane"/>
    <property type="evidence" value="ECO:0007669"/>
    <property type="project" value="InterPro"/>
</dbReference>
<organism evidence="2 3">
    <name type="scientific">Phyllobacterium sophorae</name>
    <dbReference type="NCBI Taxonomy" id="1520277"/>
    <lineage>
        <taxon>Bacteria</taxon>
        <taxon>Pseudomonadati</taxon>
        <taxon>Pseudomonadota</taxon>
        <taxon>Alphaproteobacteria</taxon>
        <taxon>Hyphomicrobiales</taxon>
        <taxon>Phyllobacteriaceae</taxon>
        <taxon>Phyllobacterium</taxon>
    </lineage>
</organism>
<dbReference type="SUPFAM" id="SSF51126">
    <property type="entry name" value="Pectin lyase-like"/>
    <property type="match status" value="1"/>
</dbReference>
<dbReference type="RefSeq" id="WP_106664343.1">
    <property type="nucleotide sequence ID" value="NZ_PGGM01000005.1"/>
</dbReference>
<evidence type="ECO:0000313" key="2">
    <source>
        <dbReference type="EMBL" id="PSH63947.1"/>
    </source>
</evidence>
<dbReference type="InterPro" id="IPR011050">
    <property type="entry name" value="Pectin_lyase_fold/virulence"/>
</dbReference>
<feature type="domain" description="Autotransporter" evidence="1">
    <location>
        <begin position="310"/>
        <end position="586"/>
    </location>
</feature>
<dbReference type="Pfam" id="PF03797">
    <property type="entry name" value="Autotransporter"/>
    <property type="match status" value="1"/>
</dbReference>
<dbReference type="InterPro" id="IPR036709">
    <property type="entry name" value="Autotransporte_beta_dom_sf"/>
</dbReference>
<reference evidence="3" key="1">
    <citation type="submission" date="2017-11" db="EMBL/GenBank/DDBJ databases">
        <authorList>
            <person name="Kuznetsova I."/>
            <person name="Sazanova A."/>
            <person name="Chirak E."/>
            <person name="Safronova V."/>
            <person name="Willems A."/>
        </authorList>
    </citation>
    <scope>NUCLEOTIDE SEQUENCE [LARGE SCALE GENOMIC DNA]</scope>
    <source>
        <strain evidence="3">CCBAU 03422</strain>
    </source>
</reference>
<gene>
    <name evidence="2" type="ORF">CU103_12890</name>
</gene>
<dbReference type="Proteomes" id="UP000241764">
    <property type="component" value="Unassembled WGS sequence"/>
</dbReference>